<reference evidence="3" key="1">
    <citation type="journal article" date="2010" name="Nature">
        <title>The Amphimedon queenslandica genome and the evolution of animal complexity.</title>
        <authorList>
            <person name="Srivastava M."/>
            <person name="Simakov O."/>
            <person name="Chapman J."/>
            <person name="Fahey B."/>
            <person name="Gauthier M.E."/>
            <person name="Mitros T."/>
            <person name="Richards G.S."/>
            <person name="Conaco C."/>
            <person name="Dacre M."/>
            <person name="Hellsten U."/>
            <person name="Larroux C."/>
            <person name="Putnam N.H."/>
            <person name="Stanke M."/>
            <person name="Adamska M."/>
            <person name="Darling A."/>
            <person name="Degnan S.M."/>
            <person name="Oakley T.H."/>
            <person name="Plachetzki D.C."/>
            <person name="Zhai Y."/>
            <person name="Adamski M."/>
            <person name="Calcino A."/>
            <person name="Cummins S.F."/>
            <person name="Goodstein D.M."/>
            <person name="Harris C."/>
            <person name="Jackson D.J."/>
            <person name="Leys S.P."/>
            <person name="Shu S."/>
            <person name="Woodcroft B.J."/>
            <person name="Vervoort M."/>
            <person name="Kosik K.S."/>
            <person name="Manning G."/>
            <person name="Degnan B.M."/>
            <person name="Rokhsar D.S."/>
        </authorList>
    </citation>
    <scope>NUCLEOTIDE SEQUENCE [LARGE SCALE GENOMIC DNA]</scope>
</reference>
<keyword evidence="1" id="KW-0812">Transmembrane</keyword>
<dbReference type="Gene3D" id="2.60.40.10">
    <property type="entry name" value="Immunoglobulins"/>
    <property type="match status" value="1"/>
</dbReference>
<keyword evidence="3" id="KW-1185">Reference proteome</keyword>
<dbReference type="KEGG" id="aqu:109592533"/>
<accession>A0AAN0K301</accession>
<keyword evidence="1" id="KW-1133">Transmembrane helix</keyword>
<keyword evidence="1" id="KW-0472">Membrane</keyword>
<name>A0AAN0K301_AMPQE</name>
<dbReference type="RefSeq" id="XP_019863520.1">
    <property type="nucleotide sequence ID" value="XM_020007961.1"/>
</dbReference>
<feature type="transmembrane region" description="Helical" evidence="1">
    <location>
        <begin position="161"/>
        <end position="191"/>
    </location>
</feature>
<dbReference type="EnsemblMetazoa" id="XM_020007961.1">
    <property type="protein sequence ID" value="XP_019863520.1"/>
    <property type="gene ID" value="LOC109592533"/>
</dbReference>
<dbReference type="Proteomes" id="UP000007879">
    <property type="component" value="Unassembled WGS sequence"/>
</dbReference>
<dbReference type="InterPro" id="IPR013783">
    <property type="entry name" value="Ig-like_fold"/>
</dbReference>
<evidence type="ECO:0000313" key="3">
    <source>
        <dbReference type="Proteomes" id="UP000007879"/>
    </source>
</evidence>
<evidence type="ECO:0000256" key="1">
    <source>
        <dbReference type="SAM" id="Phobius"/>
    </source>
</evidence>
<dbReference type="AlphaFoldDB" id="A0AAN0K301"/>
<organism evidence="2 3">
    <name type="scientific">Amphimedon queenslandica</name>
    <name type="common">Sponge</name>
    <dbReference type="NCBI Taxonomy" id="400682"/>
    <lineage>
        <taxon>Eukaryota</taxon>
        <taxon>Metazoa</taxon>
        <taxon>Porifera</taxon>
        <taxon>Demospongiae</taxon>
        <taxon>Heteroscleromorpha</taxon>
        <taxon>Haplosclerida</taxon>
        <taxon>Niphatidae</taxon>
        <taxon>Amphimedon</taxon>
    </lineage>
</organism>
<protein>
    <recommendedName>
        <fullName evidence="4">Ig-like domain-containing protein</fullName>
    </recommendedName>
</protein>
<dbReference type="GeneID" id="109592533"/>
<evidence type="ECO:0000313" key="2">
    <source>
        <dbReference type="EnsemblMetazoa" id="XP_019863520.1"/>
    </source>
</evidence>
<evidence type="ECO:0008006" key="4">
    <source>
        <dbReference type="Google" id="ProtNLM"/>
    </source>
</evidence>
<proteinExistence type="predicted"/>
<reference evidence="2" key="2">
    <citation type="submission" date="2024-06" db="UniProtKB">
        <authorList>
            <consortium name="EnsemblMetazoa"/>
        </authorList>
    </citation>
    <scope>IDENTIFICATION</scope>
</reference>
<sequence length="221" mass="22983">MNANLTNITWSPGGTTQAGVTSASLTVTKTKTYTCTAANDCGSVTASTVVRNTPAVNVTGSVAGIPGNGCSGAGSGKRICAIVGMSVTIRCAVSPGDTYTITGPGVSPSNNQRLTLTVADNNYGDFTCTSTNSCGSITDTIRLERADCIGSPTPASNTQNYLNFVIGLSIFILALLIAVAGQSVIITVLFVNWSKKINLSKKDKNEDIPMQACEPYELHRF</sequence>